<comment type="caution">
    <text evidence="1">The sequence shown here is derived from an EMBL/GenBank/DDBJ whole genome shotgun (WGS) entry which is preliminary data.</text>
</comment>
<evidence type="ECO:0000313" key="1">
    <source>
        <dbReference type="EMBL" id="TMS19447.1"/>
    </source>
</evidence>
<evidence type="ECO:0000313" key="2">
    <source>
        <dbReference type="Proteomes" id="UP000793456"/>
    </source>
</evidence>
<name>A0ACD3RIL7_LARCR</name>
<protein>
    <submittedName>
        <fullName evidence="1">Uncharacterized protein</fullName>
    </submittedName>
</protein>
<sequence length="661" mass="74252">MPGQEQLMAEKIRPPHMPPASAPSQQPLLAPTSQADGVQHGMSKAQQMPILHSHSPSQPDIALHARPASSSVTGVALASRTGNLNTSEIITPTTPTSSSHSRLGGAPTPHFISGLACGHGMEPGKNNGGLVGLLGPPPKEERGRKKIKAENGSSLLVVPYPILASGNDCVTITAKEGKTYRCKVCPLTFFSKSDMQIHSKTHTEAKAHKCPHCTKTFANASYLAQHLRIHLNVKPYRCSYCEKCFRQLSHLQQHTRIHTGDRPYKCAHPGCEKAFTQLSNLQKPSSVKRVLSERAESRQRESHSLRTDAILMVGHRRTLPSPTHWLCETHARPYLDYHHAKILGRYGCKPVTATQRFLTGFIPMKKCQLESGKMLSLDNSVDASLDLGSRSDVQTCTDWKAPIIWDGMFDPDLYDKTHQSEGSSVALTVFAVGRYLDAYLLTFLNSSEHHFMLGLPVTYYVFTDTPEKVPDIKLGPLRSIKVIKVKRHSRWQDISMMRMKTIADVIESDIRHHCTHVFCFDVDQVFTGRFGSEALGDSVALLHAHYYHLPERLFTYDRNPKSKAYMESGDFYYHAAVFGGSWNSVKALTESCYHSIMEDKENNVEALWHDESHLNKYMWLQKPSRVLSPEYCWDTSIGDRNDIRVTRLLWATKHYDTLRTD</sequence>
<dbReference type="Proteomes" id="UP000793456">
    <property type="component" value="Chromosome V"/>
</dbReference>
<keyword evidence="2" id="KW-1185">Reference proteome</keyword>
<proteinExistence type="predicted"/>
<organism evidence="1 2">
    <name type="scientific">Larimichthys crocea</name>
    <name type="common">Large yellow croaker</name>
    <name type="synonym">Pseudosciaena crocea</name>
    <dbReference type="NCBI Taxonomy" id="215358"/>
    <lineage>
        <taxon>Eukaryota</taxon>
        <taxon>Metazoa</taxon>
        <taxon>Chordata</taxon>
        <taxon>Craniata</taxon>
        <taxon>Vertebrata</taxon>
        <taxon>Euteleostomi</taxon>
        <taxon>Actinopterygii</taxon>
        <taxon>Neopterygii</taxon>
        <taxon>Teleostei</taxon>
        <taxon>Neoteleostei</taxon>
        <taxon>Acanthomorphata</taxon>
        <taxon>Eupercaria</taxon>
        <taxon>Sciaenidae</taxon>
        <taxon>Larimichthys</taxon>
    </lineage>
</organism>
<dbReference type="EMBL" id="CM011678">
    <property type="protein sequence ID" value="TMS19447.1"/>
    <property type="molecule type" value="Genomic_DNA"/>
</dbReference>
<reference evidence="1" key="1">
    <citation type="submission" date="2018-11" db="EMBL/GenBank/DDBJ databases">
        <title>The sequence and de novo assembly of Larimichthys crocea genome using PacBio and Hi-C technologies.</title>
        <authorList>
            <person name="Xu P."/>
            <person name="Chen B."/>
            <person name="Zhou Z."/>
            <person name="Ke Q."/>
            <person name="Wu Y."/>
            <person name="Bai H."/>
            <person name="Pu F."/>
        </authorList>
    </citation>
    <scope>NUCLEOTIDE SEQUENCE</scope>
    <source>
        <tissue evidence="1">Muscle</tissue>
    </source>
</reference>
<gene>
    <name evidence="1" type="ORF">E3U43_003768</name>
</gene>
<accession>A0ACD3RIL7</accession>